<keyword evidence="4" id="KW-1185">Reference proteome</keyword>
<keyword evidence="2" id="KW-0732">Signal</keyword>
<evidence type="ECO:0000256" key="1">
    <source>
        <dbReference type="SAM" id="MobiDB-lite"/>
    </source>
</evidence>
<dbReference type="PROSITE" id="PS51257">
    <property type="entry name" value="PROKAR_LIPOPROTEIN"/>
    <property type="match status" value="1"/>
</dbReference>
<evidence type="ECO:0000256" key="2">
    <source>
        <dbReference type="SAM" id="SignalP"/>
    </source>
</evidence>
<feature type="region of interest" description="Disordered" evidence="1">
    <location>
        <begin position="28"/>
        <end position="137"/>
    </location>
</feature>
<accession>A0A1I7H2T8</accession>
<reference evidence="4" key="1">
    <citation type="submission" date="2016-10" db="EMBL/GenBank/DDBJ databases">
        <authorList>
            <person name="Varghese N."/>
        </authorList>
    </citation>
    <scope>NUCLEOTIDE SEQUENCE [LARGE SCALE GENOMIC DNA]</scope>
    <source>
        <strain evidence="4">DSM 18820</strain>
    </source>
</reference>
<sequence length="137" mass="13705">MKFISSLVLSASALFLLSCSGGENTKYNDGVTASPPPATATTPATPGQPLNMPQTQTSSTATAGAVNPAHGEPNHRCDIPVGAPLSTPVQPSLNPVVPGQTVPQFNPQAGATAPGMNPPHGQPGHDCAIPVGAPLNK</sequence>
<feature type="signal peptide" evidence="2">
    <location>
        <begin position="1"/>
        <end position="21"/>
    </location>
</feature>
<name>A0A1I7H2T8_9BACT</name>
<organism evidence="3 4">
    <name type="scientific">Pontibacter akesuensis</name>
    <dbReference type="NCBI Taxonomy" id="388950"/>
    <lineage>
        <taxon>Bacteria</taxon>
        <taxon>Pseudomonadati</taxon>
        <taxon>Bacteroidota</taxon>
        <taxon>Cytophagia</taxon>
        <taxon>Cytophagales</taxon>
        <taxon>Hymenobacteraceae</taxon>
        <taxon>Pontibacter</taxon>
    </lineage>
</organism>
<dbReference type="Proteomes" id="UP000182491">
    <property type="component" value="Unassembled WGS sequence"/>
</dbReference>
<evidence type="ECO:0000313" key="3">
    <source>
        <dbReference type="EMBL" id="SFU55009.1"/>
    </source>
</evidence>
<dbReference type="STRING" id="388950.GCA_001611675_00554"/>
<protein>
    <recommendedName>
        <fullName evidence="5">Secreted protein</fullName>
    </recommendedName>
</protein>
<evidence type="ECO:0008006" key="5">
    <source>
        <dbReference type="Google" id="ProtNLM"/>
    </source>
</evidence>
<dbReference type="EMBL" id="FPCA01000001">
    <property type="protein sequence ID" value="SFU55009.1"/>
    <property type="molecule type" value="Genomic_DNA"/>
</dbReference>
<feature type="compositionally biased region" description="Low complexity" evidence="1">
    <location>
        <begin position="54"/>
        <end position="63"/>
    </location>
</feature>
<proteinExistence type="predicted"/>
<evidence type="ECO:0000313" key="4">
    <source>
        <dbReference type="Proteomes" id="UP000182491"/>
    </source>
</evidence>
<dbReference type="AlphaFoldDB" id="A0A1I7H2T8"/>
<dbReference type="OrthoDB" id="678557at2"/>
<dbReference type="RefSeq" id="WP_068836751.1">
    <property type="nucleotide sequence ID" value="NZ_BMXC01000001.1"/>
</dbReference>
<feature type="chain" id="PRO_5010297057" description="Secreted protein" evidence="2">
    <location>
        <begin position="22"/>
        <end position="137"/>
    </location>
</feature>
<gene>
    <name evidence="3" type="ORF">SAMN04487941_1456</name>
</gene>